<feature type="domain" description="EGF-like" evidence="9">
    <location>
        <begin position="820"/>
        <end position="856"/>
    </location>
</feature>
<dbReference type="Gene3D" id="1.20.1070.10">
    <property type="entry name" value="Rhodopsin 7-helix transmembrane proteins"/>
    <property type="match status" value="2"/>
</dbReference>
<proteinExistence type="predicted"/>
<accession>A0A814R7W8</accession>
<dbReference type="PANTHER" id="PTHR24270">
    <property type="entry name" value="LOW-DENSITY LIPOPROTEIN RECEPTOR-RELATED"/>
    <property type="match status" value="1"/>
</dbReference>
<feature type="domain" description="EGF-like" evidence="9">
    <location>
        <begin position="1863"/>
        <end position="1904"/>
    </location>
</feature>
<dbReference type="Pfam" id="PF00008">
    <property type="entry name" value="EGF"/>
    <property type="match status" value="1"/>
</dbReference>
<dbReference type="Gene3D" id="2.10.25.10">
    <property type="entry name" value="Laminin"/>
    <property type="match status" value="3"/>
</dbReference>
<evidence type="ECO:0000256" key="7">
    <source>
        <dbReference type="PROSITE-ProRule" id="PRU00076"/>
    </source>
</evidence>
<feature type="transmembrane region" description="Helical" evidence="8">
    <location>
        <begin position="1328"/>
        <end position="1350"/>
    </location>
</feature>
<dbReference type="PROSITE" id="PS50026">
    <property type="entry name" value="EGF_3"/>
    <property type="match status" value="4"/>
</dbReference>
<feature type="transmembrane region" description="Helical" evidence="8">
    <location>
        <begin position="2164"/>
        <end position="2189"/>
    </location>
</feature>
<dbReference type="InterPro" id="IPR017452">
    <property type="entry name" value="GPCR_Rhodpsn_7TM"/>
</dbReference>
<dbReference type="CDD" id="cd00054">
    <property type="entry name" value="EGF_CA"/>
    <property type="match status" value="2"/>
</dbReference>
<evidence type="ECO:0000313" key="11">
    <source>
        <dbReference type="EMBL" id="CAF1130147.1"/>
    </source>
</evidence>
<feature type="disulfide bond" evidence="7">
    <location>
        <begin position="1894"/>
        <end position="1903"/>
    </location>
</feature>
<reference evidence="11" key="1">
    <citation type="submission" date="2021-02" db="EMBL/GenBank/DDBJ databases">
        <authorList>
            <person name="Nowell W R."/>
        </authorList>
    </citation>
    <scope>NUCLEOTIDE SEQUENCE</scope>
</reference>
<dbReference type="Proteomes" id="UP000663860">
    <property type="component" value="Unassembled WGS sequence"/>
</dbReference>
<evidence type="ECO:0000256" key="3">
    <source>
        <dbReference type="ARBA" id="ARBA00022737"/>
    </source>
</evidence>
<evidence type="ECO:0000256" key="5">
    <source>
        <dbReference type="ARBA" id="ARBA00023136"/>
    </source>
</evidence>
<comment type="caution">
    <text evidence="7">Lacks conserved residue(s) required for the propagation of feature annotation.</text>
</comment>
<feature type="transmembrane region" description="Helical" evidence="8">
    <location>
        <begin position="2248"/>
        <end position="2266"/>
    </location>
</feature>
<evidence type="ECO:0000256" key="4">
    <source>
        <dbReference type="ARBA" id="ARBA00022989"/>
    </source>
</evidence>
<dbReference type="PROSITE" id="PS01186">
    <property type="entry name" value="EGF_2"/>
    <property type="match status" value="2"/>
</dbReference>
<keyword evidence="3" id="KW-0677">Repeat</keyword>
<feature type="domain" description="EGF-like" evidence="9">
    <location>
        <begin position="1790"/>
        <end position="1826"/>
    </location>
</feature>
<evidence type="ECO:0000259" key="9">
    <source>
        <dbReference type="PROSITE" id="PS50026"/>
    </source>
</evidence>
<keyword evidence="7" id="KW-0245">EGF-like domain</keyword>
<feature type="transmembrane region" description="Helical" evidence="8">
    <location>
        <begin position="1278"/>
        <end position="1296"/>
    </location>
</feature>
<dbReference type="PROSITE" id="PS00022">
    <property type="entry name" value="EGF_1"/>
    <property type="match status" value="7"/>
</dbReference>
<feature type="domain" description="G-protein coupled receptors family 1 profile" evidence="10">
    <location>
        <begin position="2144"/>
        <end position="2400"/>
    </location>
</feature>
<dbReference type="CDD" id="cd00637">
    <property type="entry name" value="7tm_classA_rhodopsin-like"/>
    <property type="match status" value="1"/>
</dbReference>
<keyword evidence="4 8" id="KW-1133">Transmembrane helix</keyword>
<dbReference type="InterPro" id="IPR000742">
    <property type="entry name" value="EGF"/>
</dbReference>
<feature type="domain" description="EGF-like" evidence="9">
    <location>
        <begin position="893"/>
        <end position="934"/>
    </location>
</feature>
<evidence type="ECO:0000313" key="12">
    <source>
        <dbReference type="Proteomes" id="UP000663860"/>
    </source>
</evidence>
<feature type="transmembrane region" description="Helical" evidence="8">
    <location>
        <begin position="2349"/>
        <end position="2370"/>
    </location>
</feature>
<evidence type="ECO:0000256" key="6">
    <source>
        <dbReference type="ARBA" id="ARBA00023157"/>
    </source>
</evidence>
<dbReference type="InterPro" id="IPR050685">
    <property type="entry name" value="LDLR"/>
</dbReference>
<keyword evidence="2 8" id="KW-0812">Transmembrane</keyword>
<feature type="transmembrane region" description="Helical" evidence="8">
    <location>
        <begin position="2129"/>
        <end position="2152"/>
    </location>
</feature>
<feature type="transmembrane region" description="Helical" evidence="8">
    <location>
        <begin position="2382"/>
        <end position="2407"/>
    </location>
</feature>
<feature type="disulfide bond" evidence="7">
    <location>
        <begin position="1816"/>
        <end position="1825"/>
    </location>
</feature>
<dbReference type="InterPro" id="IPR002172">
    <property type="entry name" value="LDrepeatLR_classA_rpt"/>
</dbReference>
<dbReference type="PROSITE" id="PS50262">
    <property type="entry name" value="G_PROTEIN_RECEP_F1_2"/>
    <property type="match status" value="1"/>
</dbReference>
<protein>
    <submittedName>
        <fullName evidence="11">Uncharacterized protein</fullName>
    </submittedName>
</protein>
<dbReference type="GO" id="GO:0005886">
    <property type="term" value="C:plasma membrane"/>
    <property type="evidence" value="ECO:0007669"/>
    <property type="project" value="TreeGrafter"/>
</dbReference>
<evidence type="ECO:0000259" key="10">
    <source>
        <dbReference type="PROSITE" id="PS50262"/>
    </source>
</evidence>
<dbReference type="SMART" id="SM00192">
    <property type="entry name" value="LDLa"/>
    <property type="match status" value="5"/>
</dbReference>
<feature type="transmembrane region" description="Helical" evidence="8">
    <location>
        <begin position="2298"/>
        <end position="2320"/>
    </location>
</feature>
<feature type="disulfide bond" evidence="7">
    <location>
        <begin position="846"/>
        <end position="855"/>
    </location>
</feature>
<sequence>MLSETSTKSEYCFRPTYDTHITKVNFVNTRDQNYTFDQLFQMNVTAYDIFIWSASIDVAEQYQYYLDQQNQSLQSNQLFFNCTSPWFGSRCQYSLETNELEFPALTTGHTCYILLECDRGGVFLCLDWREICDGRIDCVNNGVDEADCFELEINECKSNEYRCHNGQCIPEYYWKFKQFAARCLDQSDFSNQSPCPSQDSILDLFYCEENACPPGQKKFSCGDGQCVDDFDECLNERHIMLYESLTIQGNLSYRCWIAMVCLTQLIHQINPSFCDEFLQSTYILSSLHTCDYFTQFPINSVLLGHIYFLYQPQQILEVNTYSILLPNYICYDEQLCTYLSPTFRYKFHTCRSAYQMGLESNKGYSTWKEMIDIIKPYFYGCTSRYIDQDYSKHSLLYQCRNTSKYISKHRIADDTIDCYWKDDEQDLKLSCSLHDPRRFTCPNEVRCRSPILQSSGCPFAENERKSIDKILFNQICDRVIDILPELINGENHTDESNCEYWPCNNIYTRCDGFWSCRNGEDEENCRASNCSRHFFECISPYNYTMICLPATEVRNSIVDCLGGLDELQLCQTANYYSGISYGFRCLYDTQCIESSIVCGSNGEMFYEEVCKEWAYYNLSDLENKLCYSGALQRVPFTLKTAEAYPFIDNTTINPVVHSTRKSPHVYLPSLQCTRGTLVHLRLENDNYTSICMCPPNYYGNQCQYQNQRIFLVLTLLAINTHRIYAVFIKLIDDDNNREDIQSYEQIIYVSTTACGQPFEKYFLYSTRPKDVSKNYSIHIDVYHKISLEYIASWYFKVRFNFLPVNRLAVVLTLGSNQTIHSGFCTLTCEHGICMKYMNEEKFFCHCKKGWTGARCHILIDCNDCSSDSICADSAYNRSICICPLTKFGNRCLVKHSCPVNYCQNNGLCIVTNEQMADNSYECLCPEEFRGKKCEHLKARLYITLNDREMSSYLIAYFYSVVRSAPPAIRGIVLKKLIRTQSNVTLYLQDPFQIVFIWTNTKYILAVLQHSSVFNISTSIDSTQRCPSVNELLNSKQIKLPRIQRIKYYHTLCLNHPNLKCFFDESYMCLCTTEQHANCFAFNHERKFQCQENVHCLNGGQCLQDDPKCPVTTVCECIDCFFGDRCQFQAKGIGLTLDDILRYAIRPNVDLKNQSPLIKVGIFVTVILFVIGLISSALSLSTFRQKDTRTVGCGIYLLTSSIISVLTMTMLLIKFWFVLLTQMNLSTSRSGLRVGCLIIEPLLKTSLWMNSWLSACVAIERAVNTWKGVYFNKSLSKKFARVIIIFLPMVIIGTHIFEWKARDLFDDQEEQRLLCVTLYSELLYKVMTANMFCHFMIPFGINLISALYIIISVARRRAAKLTSSSLYQCRNTSKYISKHRIADDTIDCYWKDDEEDLKLSCSLHDPRRFTCPHEVRCRSPILQSSGCPFVENPGKSIDKILFNQICDGVIDVLPELINGENHTDESNCEYWPCNNVYTRCDGFWSCRNGEDEEKCRSSNCSRHFFECISPYNYTMICLPATEVRNGIVDCLGGLDELQLCQTANYYSGITYGFRCLYDTKCIEPSIVCDSNDELFYEEVCKEWAYYNLSDLQNILCYSGALERVPFTLKTAEIYPFIDNTMANPVVHSTRKLLRIHLPSLQCTRGSLVHLRLGNDNYTSICMCPPNYYGNQCQYQNQRAVLILTFSAINNAHRIYAVFIKLIDDDNNREDIQSYEQIIYVSNIACGQPFERYFLYSTRPKDVSKNYSLHIDIYYKISLEYIASWYFKIRFNFLPVNRLAVVLTLGSNQIIRPTFCTLTCEHGICMKYMNEEKFFCHCKRGWTGARCHIPIDCNDCSSDSICADSVYNRSICICPLTKFGNRCLVKHSCPVNYCQNNGLCIVIDEQMTDNSYECLCSEEFQGKQCEHLKARLYIALNDREMSSYLITYIYSFIQSDPPVIDGTVLKKLIKMQSNVTLYSRDPFQVVFIWINTKYFLAVLQHSRVINISTSIDSTRQCPSVNELLNSKQIKLSRIQRIKYYHTLCLNRPNLKCFFDESYMCLCTTEHHANCFPFNHKHDFECQENVHCLNGGQCLQDDPKCPVTTVCECIDCFFGDRCQFQAKGIGLTLDDILRYAIRPNVDLKKQSPLIKVGISVTVLLFVVGLINSVLSLLTFRQEDTRTVGCGIYLLTSSIISVLTVTMLLIKFWFVLLTQMNLSTSRSGLRVGCLVIEPLLKTSLWMNSWLSACVAIERAVNTWKGVYFNKALSKKFARVIIIFLPMVIIGTHIFEWKARDLFDDQEEQRLLCVTLYSELLYKVMTANMFCHFMIPFGVNLISALYIIISVARRRAARLTSNTYYEHLKEQFHEHKHLIISPIVLVILGIPLFVISLLFRCVKTTNNTWLYLSSYFISFIPSALIFVIYILPSALYKKAFLKSIKRYRRFFARQ</sequence>
<evidence type="ECO:0000256" key="2">
    <source>
        <dbReference type="ARBA" id="ARBA00022692"/>
    </source>
</evidence>
<feature type="disulfide bond" evidence="7">
    <location>
        <begin position="924"/>
        <end position="933"/>
    </location>
</feature>
<feature type="transmembrane region" description="Helical" evidence="8">
    <location>
        <begin position="1194"/>
        <end position="1216"/>
    </location>
</feature>
<feature type="transmembrane region" description="Helical" evidence="8">
    <location>
        <begin position="1159"/>
        <end position="1182"/>
    </location>
</feature>
<name>A0A814R7W8_9BILA</name>
<comment type="subcellular location">
    <subcellularLocation>
        <location evidence="1">Membrane</location>
        <topology evidence="1">Single-pass membrane protein</topology>
    </subcellularLocation>
</comment>
<gene>
    <name evidence="11" type="ORF">IZO911_LOCUS24642</name>
</gene>
<keyword evidence="5 8" id="KW-0472">Membrane</keyword>
<dbReference type="SUPFAM" id="SSF81321">
    <property type="entry name" value="Family A G protein-coupled receptor-like"/>
    <property type="match status" value="2"/>
</dbReference>
<dbReference type="SMART" id="SM00181">
    <property type="entry name" value="EGF"/>
    <property type="match status" value="9"/>
</dbReference>
<dbReference type="EMBL" id="CAJNOE010000298">
    <property type="protein sequence ID" value="CAF1130147.1"/>
    <property type="molecule type" value="Genomic_DNA"/>
</dbReference>
<keyword evidence="6 7" id="KW-1015">Disulfide bond</keyword>
<evidence type="ECO:0000256" key="1">
    <source>
        <dbReference type="ARBA" id="ARBA00004167"/>
    </source>
</evidence>
<organism evidence="11 12">
    <name type="scientific">Adineta steineri</name>
    <dbReference type="NCBI Taxonomy" id="433720"/>
    <lineage>
        <taxon>Eukaryota</taxon>
        <taxon>Metazoa</taxon>
        <taxon>Spiralia</taxon>
        <taxon>Gnathifera</taxon>
        <taxon>Rotifera</taxon>
        <taxon>Eurotatoria</taxon>
        <taxon>Bdelloidea</taxon>
        <taxon>Adinetida</taxon>
        <taxon>Adinetidae</taxon>
        <taxon>Adineta</taxon>
    </lineage>
</organism>
<comment type="caution">
    <text evidence="11">The sequence shown here is derived from an EMBL/GenBank/DDBJ whole genome shotgun (WGS) entry which is preliminary data.</text>
</comment>
<evidence type="ECO:0000256" key="8">
    <source>
        <dbReference type="SAM" id="Phobius"/>
    </source>
</evidence>
<dbReference type="SUPFAM" id="SSF57196">
    <property type="entry name" value="EGF/Laminin"/>
    <property type="match status" value="3"/>
</dbReference>